<name>A0ACC6QNC3_9ACTN</name>
<accession>A0ACC6QNC3</accession>
<reference evidence="1" key="1">
    <citation type="submission" date="2024-03" db="EMBL/GenBank/DDBJ databases">
        <title>Novel Streptomyces species of biotechnological and ecological value are a feature of Machair soil.</title>
        <authorList>
            <person name="Prole J.R."/>
            <person name="Goodfellow M."/>
            <person name="Allenby N."/>
            <person name="Ward A.C."/>
        </authorList>
    </citation>
    <scope>NUCLEOTIDE SEQUENCE</scope>
    <source>
        <strain evidence="1">MS1.AVA.4</strain>
    </source>
</reference>
<sequence>MTPAELSRTVLGAVRRAVEEGALSGPVPERVKVERSRPGGSGDYATSIALRLAGPAGRQARDVAEVLKARITDSPGIARVEITGPGFLNFTLGDDSAGVLVRAVREQGTRYGYGDGLAGTRVRFAPAGELRARVITDTVVRLLIAQGADAAVAPGGEERITAVPAHGDGPHDDGPGQVRDDRACDGADDGLFARVGRDAALWALLRPAAHDRPLTGDGLLVQNEGNALFRVRYAHARSRALLRNAADLGVTARIAPGTDETAPAPAGPDAATAATSAETVPPTAAPASVLLTVLGDHPAVIESAARLRAPDRVARHLEATADAFLGFQHTVLPMGDEKPSATHRSRLALAEAAGTVLAGGLALLGISAPEHL</sequence>
<gene>
    <name evidence="1" type="ORF">WKI58_25110</name>
</gene>
<evidence type="ECO:0000313" key="1">
    <source>
        <dbReference type="EMBL" id="MEJ8659765.1"/>
    </source>
</evidence>
<proteinExistence type="predicted"/>
<organism evidence="1 2">
    <name type="scientific">Streptomyces pratisoli</name>
    <dbReference type="NCBI Taxonomy" id="3139917"/>
    <lineage>
        <taxon>Bacteria</taxon>
        <taxon>Bacillati</taxon>
        <taxon>Actinomycetota</taxon>
        <taxon>Actinomycetes</taxon>
        <taxon>Kitasatosporales</taxon>
        <taxon>Streptomycetaceae</taxon>
        <taxon>Streptomyces</taxon>
    </lineage>
</organism>
<dbReference type="Proteomes" id="UP001375539">
    <property type="component" value="Unassembled WGS sequence"/>
</dbReference>
<evidence type="ECO:0000313" key="2">
    <source>
        <dbReference type="Proteomes" id="UP001375539"/>
    </source>
</evidence>
<dbReference type="EMBL" id="JBBKAI010000002">
    <property type="protein sequence ID" value="MEJ8659765.1"/>
    <property type="molecule type" value="Genomic_DNA"/>
</dbReference>
<keyword evidence="2" id="KW-1185">Reference proteome</keyword>
<protein>
    <submittedName>
        <fullName evidence="1">DALR anticodon-binding domain-containing protein</fullName>
    </submittedName>
</protein>
<comment type="caution">
    <text evidence="1">The sequence shown here is derived from an EMBL/GenBank/DDBJ whole genome shotgun (WGS) entry which is preliminary data.</text>
</comment>